<keyword evidence="3" id="KW-1185">Reference proteome</keyword>
<dbReference type="OrthoDB" id="5571276at2759"/>
<dbReference type="EMBL" id="QEAP01000656">
    <property type="protein sequence ID" value="TPX61776.1"/>
    <property type="molecule type" value="Genomic_DNA"/>
</dbReference>
<evidence type="ECO:0000313" key="2">
    <source>
        <dbReference type="EMBL" id="TPX61776.1"/>
    </source>
</evidence>
<comment type="caution">
    <text evidence="2">The sequence shown here is derived from an EMBL/GenBank/DDBJ whole genome shotgun (WGS) entry which is preliminary data.</text>
</comment>
<keyword evidence="1" id="KW-0812">Transmembrane</keyword>
<dbReference type="Proteomes" id="UP000320333">
    <property type="component" value="Unassembled WGS sequence"/>
</dbReference>
<reference evidence="2 3" key="1">
    <citation type="journal article" date="2019" name="Sci. Rep.">
        <title>Comparative genomics of chytrid fungi reveal insights into the obligate biotrophic and pathogenic lifestyle of Synchytrium endobioticum.</title>
        <authorList>
            <person name="van de Vossenberg B.T.L.H."/>
            <person name="Warris S."/>
            <person name="Nguyen H.D.T."/>
            <person name="van Gent-Pelzer M.P.E."/>
            <person name="Joly D.L."/>
            <person name="van de Geest H.C."/>
            <person name="Bonants P.J.M."/>
            <person name="Smith D.S."/>
            <person name="Levesque C.A."/>
            <person name="van der Lee T.A.J."/>
        </authorList>
    </citation>
    <scope>NUCLEOTIDE SEQUENCE [LARGE SCALE GENOMIC DNA]</scope>
    <source>
        <strain evidence="2 3">CBS 675.73</strain>
    </source>
</reference>
<organism evidence="2 3">
    <name type="scientific">Chytriomyces confervae</name>
    <dbReference type="NCBI Taxonomy" id="246404"/>
    <lineage>
        <taxon>Eukaryota</taxon>
        <taxon>Fungi</taxon>
        <taxon>Fungi incertae sedis</taxon>
        <taxon>Chytridiomycota</taxon>
        <taxon>Chytridiomycota incertae sedis</taxon>
        <taxon>Chytridiomycetes</taxon>
        <taxon>Chytridiales</taxon>
        <taxon>Chytriomycetaceae</taxon>
        <taxon>Chytriomyces</taxon>
    </lineage>
</organism>
<proteinExistence type="predicted"/>
<sequence>MLFLQRRLQSTSAQTRSQLASITSKLAQLSGNGTMQAAFGDSVRVTVVGDVFSKRDELVNILLENSHQPNVIEAQTTPFLQSVQNPVTIKYAQEFSRSDGAVSLPLDWLQNCNTEVVSLPASAPISLLTETIDKSDVTLLVTNANAPLASKDDTQFIELFGNKPNLYVAPNTSTAHDSTGSASDLAEFISSRIANLSDSSVAPKVFPINTFEASAALANTDSPKFNQHWANSGIQDLKTQILKSISGDERVNLQTATAAYNAKLVASRLHQDTQNAIELMEAVSKNRVVNGLEKGLALEEERLRNGFVQTDLSGVGEKVGGLLASLREYLGGIGVFGLVFRGDSLSKDLDARIRGHSLIQAEYRMTYAIGRLNEALYTLYARTRAELGSLASTKHPLSAYSATKDLQSDVSRIIDILDKQAPSANPKKSVGGVEADTFVLRNVVATGFDVSAHVEEIQGRASQIVRSLFGSQILFACGGIFATYLGVPWAISIPSTVLVSGVGAVFYHFRWSAAQDRFISKIAEAQKTLESKLVDAYNKEFTRVLSDPLALIVKMLSSAVEKRVVDARKTQAEVETLLKEIEEVTPK</sequence>
<gene>
    <name evidence="2" type="ORF">CcCBS67573_g08890</name>
</gene>
<feature type="transmembrane region" description="Helical" evidence="1">
    <location>
        <begin position="491"/>
        <end position="509"/>
    </location>
</feature>
<name>A0A507EEU9_9FUNG</name>
<evidence type="ECO:0000256" key="1">
    <source>
        <dbReference type="SAM" id="Phobius"/>
    </source>
</evidence>
<keyword evidence="1" id="KW-0472">Membrane</keyword>
<keyword evidence="1" id="KW-1133">Transmembrane helix</keyword>
<evidence type="ECO:0000313" key="3">
    <source>
        <dbReference type="Proteomes" id="UP000320333"/>
    </source>
</evidence>
<protein>
    <submittedName>
        <fullName evidence="2">Uncharacterized protein</fullName>
    </submittedName>
</protein>
<dbReference type="AlphaFoldDB" id="A0A507EEU9"/>
<accession>A0A507EEU9</accession>